<keyword evidence="12" id="KW-1185">Reference proteome</keyword>
<evidence type="ECO:0000256" key="1">
    <source>
        <dbReference type="ARBA" id="ARBA00000198"/>
    </source>
</evidence>
<dbReference type="Pfam" id="PF01288">
    <property type="entry name" value="HPPK"/>
    <property type="match status" value="1"/>
</dbReference>
<evidence type="ECO:0000259" key="10">
    <source>
        <dbReference type="PROSITE" id="PS00794"/>
    </source>
</evidence>
<feature type="compositionally biased region" description="Low complexity" evidence="9">
    <location>
        <begin position="291"/>
        <end position="333"/>
    </location>
</feature>
<dbReference type="CDD" id="cd00483">
    <property type="entry name" value="HPPK"/>
    <property type="match status" value="1"/>
</dbReference>
<evidence type="ECO:0000256" key="3">
    <source>
        <dbReference type="ARBA" id="ARBA00013253"/>
    </source>
</evidence>
<organism evidence="11 12">
    <name type="scientific">Luteimicrobium album</name>
    <dbReference type="NCBI Taxonomy" id="1054550"/>
    <lineage>
        <taxon>Bacteria</taxon>
        <taxon>Bacillati</taxon>
        <taxon>Actinomycetota</taxon>
        <taxon>Actinomycetes</taxon>
        <taxon>Micrococcales</taxon>
        <taxon>Luteimicrobium</taxon>
    </lineage>
</organism>
<dbReference type="Gene3D" id="3.30.70.560">
    <property type="entry name" value="7,8-Dihydro-6-hydroxymethylpterin-pyrophosphokinase HPPK"/>
    <property type="match status" value="1"/>
</dbReference>
<protein>
    <recommendedName>
        <fullName evidence="3">2-amino-4-hydroxy-6-hydroxymethyldihydropteridine diphosphokinase</fullName>
        <ecNumber evidence="3">2.7.6.3</ecNumber>
    </recommendedName>
</protein>
<evidence type="ECO:0000313" key="12">
    <source>
        <dbReference type="Proteomes" id="UP001157091"/>
    </source>
</evidence>
<feature type="compositionally biased region" description="Low complexity" evidence="9">
    <location>
        <begin position="669"/>
        <end position="692"/>
    </location>
</feature>
<evidence type="ECO:0000256" key="9">
    <source>
        <dbReference type="SAM" id="MobiDB-lite"/>
    </source>
</evidence>
<evidence type="ECO:0000256" key="5">
    <source>
        <dbReference type="ARBA" id="ARBA00022741"/>
    </source>
</evidence>
<feature type="region of interest" description="Disordered" evidence="9">
    <location>
        <begin position="286"/>
        <end position="349"/>
    </location>
</feature>
<keyword evidence="7" id="KW-0067">ATP-binding</keyword>
<dbReference type="InterPro" id="IPR035907">
    <property type="entry name" value="Hppk_sf"/>
</dbReference>
<dbReference type="PROSITE" id="PS00794">
    <property type="entry name" value="HPPK"/>
    <property type="match status" value="1"/>
</dbReference>
<accession>A0ABQ6HYZ3</accession>
<sequence length="722" mass="71573">MPSEPVAEPLAGDAAQVALPPTIPPGDAAVPDAVAAPAAVVAPVALPPVTLPDDVASVASQPAEEVGPVEADVPLVTEVAPGPADDDVLVDPADEDDAAFAALRTQDRMDEIPASPVDVVLSLGSNVGDPQQTLRDAISALDAIGGIEVLDVSPLARTAPVGGVDQDDFLNAVVVARTSMSARELLHACQDVEHSFGRVREQRWGPRTLDVDLIVYGTLTDVAEDLELPHPRAHERAFVLEPWSQVQPDAVLPGLGGGPVAQLAATAPDRAGIRWLALDWLGDEESAAPDAHPQAEQSPAAAPAVAVAPADAEQQTAPRDAAPSGPASTATPAVVQRAPSTEATLAAQPVPATQAAPVVQAAPAADLLPEPSSAPTQSTPTHLPEPGSDPQPVAGYPPAEPVAARPTLPEQAPPVPPAAPESFDALLAPAPAQPVAPPPAVEPVAPVPTHAVEPAQAAPPAQPTAPASADDDPQRLPHGPVDAATSAPAGLFGAPAATPPVGAHQAASAPSTGGASDPLAVPSAEPVVFPPVRHAEVQPFAPTSAGVVGHVVAPTAVLVDPHEPAAPAVLDAPAGSWADALVPPSSTAPTAPGTGPAPVAAPAPFAAPASATQPVAPATPVAPAQPAGGLLTGVPLSFPPVSGGTRAVEPPRTEQPRTGQPVPAQSSDGGPAFFAGAPGAPTFAAPGNAPGADQVPGFGAPADPTRPAAPLFPPTREEPPTR</sequence>
<dbReference type="PANTHER" id="PTHR43071:SF1">
    <property type="entry name" value="2-AMINO-4-HYDROXY-6-HYDROXYMETHYLDIHYDROPTERIDINE PYROPHOSPHOKINASE"/>
    <property type="match status" value="1"/>
</dbReference>
<dbReference type="Proteomes" id="UP001157091">
    <property type="component" value="Unassembled WGS sequence"/>
</dbReference>
<comment type="pathway">
    <text evidence="2">Cofactor biosynthesis; tetrahydrofolate biosynthesis; 2-amino-4-hydroxy-6-hydroxymethyl-7,8-dihydropteridine diphosphate from 7,8-dihydroneopterin triphosphate: step 4/4.</text>
</comment>
<evidence type="ECO:0000256" key="4">
    <source>
        <dbReference type="ARBA" id="ARBA00022679"/>
    </source>
</evidence>
<evidence type="ECO:0000313" key="11">
    <source>
        <dbReference type="EMBL" id="GMA22919.1"/>
    </source>
</evidence>
<dbReference type="EMBL" id="BSUK01000001">
    <property type="protein sequence ID" value="GMA22919.1"/>
    <property type="molecule type" value="Genomic_DNA"/>
</dbReference>
<dbReference type="InterPro" id="IPR000550">
    <property type="entry name" value="Hppk"/>
</dbReference>
<comment type="catalytic activity">
    <reaction evidence="1">
        <text>6-hydroxymethyl-7,8-dihydropterin + ATP = (7,8-dihydropterin-6-yl)methyl diphosphate + AMP + H(+)</text>
        <dbReference type="Rhea" id="RHEA:11412"/>
        <dbReference type="ChEBI" id="CHEBI:15378"/>
        <dbReference type="ChEBI" id="CHEBI:30616"/>
        <dbReference type="ChEBI" id="CHEBI:44841"/>
        <dbReference type="ChEBI" id="CHEBI:72950"/>
        <dbReference type="ChEBI" id="CHEBI:456215"/>
        <dbReference type="EC" id="2.7.6.3"/>
    </reaction>
</comment>
<keyword evidence="5" id="KW-0547">Nucleotide-binding</keyword>
<evidence type="ECO:0000256" key="7">
    <source>
        <dbReference type="ARBA" id="ARBA00022840"/>
    </source>
</evidence>
<dbReference type="NCBIfam" id="TIGR01498">
    <property type="entry name" value="folK"/>
    <property type="match status" value="1"/>
</dbReference>
<keyword evidence="6" id="KW-0418">Kinase</keyword>
<comment type="caution">
    <text evidence="11">The sequence shown here is derived from an EMBL/GenBank/DDBJ whole genome shotgun (WGS) entry which is preliminary data.</text>
</comment>
<feature type="region of interest" description="Disordered" evidence="9">
    <location>
        <begin position="453"/>
        <end position="519"/>
    </location>
</feature>
<dbReference type="SUPFAM" id="SSF55083">
    <property type="entry name" value="6-hydroxymethyl-7,8-dihydropterin pyrophosphokinase, HPPK"/>
    <property type="match status" value="1"/>
</dbReference>
<gene>
    <name evidence="11" type="ORF">GCM10025864_06780</name>
</gene>
<name>A0ABQ6HYZ3_9MICO</name>
<dbReference type="PANTHER" id="PTHR43071">
    <property type="entry name" value="2-AMINO-4-HYDROXY-6-HYDROXYMETHYLDIHYDROPTERIDINE PYROPHOSPHOKINASE"/>
    <property type="match status" value="1"/>
</dbReference>
<evidence type="ECO:0000256" key="6">
    <source>
        <dbReference type="ARBA" id="ARBA00022777"/>
    </source>
</evidence>
<feature type="region of interest" description="Disordered" evidence="9">
    <location>
        <begin position="367"/>
        <end position="422"/>
    </location>
</feature>
<proteinExistence type="predicted"/>
<dbReference type="EC" id="2.7.6.3" evidence="3"/>
<keyword evidence="8" id="KW-0289">Folate biosynthesis</keyword>
<reference evidence="12" key="1">
    <citation type="journal article" date="2019" name="Int. J. Syst. Evol. Microbiol.">
        <title>The Global Catalogue of Microorganisms (GCM) 10K type strain sequencing project: providing services to taxonomists for standard genome sequencing and annotation.</title>
        <authorList>
            <consortium name="The Broad Institute Genomics Platform"/>
            <consortium name="The Broad Institute Genome Sequencing Center for Infectious Disease"/>
            <person name="Wu L."/>
            <person name="Ma J."/>
        </authorList>
    </citation>
    <scope>NUCLEOTIDE SEQUENCE [LARGE SCALE GENOMIC DNA]</scope>
    <source>
        <strain evidence="12">NBRC 106348</strain>
    </source>
</reference>
<feature type="region of interest" description="Disordered" evidence="9">
    <location>
        <begin position="633"/>
        <end position="722"/>
    </location>
</feature>
<evidence type="ECO:0000256" key="2">
    <source>
        <dbReference type="ARBA" id="ARBA00005051"/>
    </source>
</evidence>
<feature type="compositionally biased region" description="Low complexity" evidence="9">
    <location>
        <begin position="583"/>
        <end position="600"/>
    </location>
</feature>
<evidence type="ECO:0000256" key="8">
    <source>
        <dbReference type="ARBA" id="ARBA00022909"/>
    </source>
</evidence>
<feature type="domain" description="7,8-dihydro-6-hydroxymethylpterin-pyrophosphokinase" evidence="10">
    <location>
        <begin position="203"/>
        <end position="214"/>
    </location>
</feature>
<feature type="region of interest" description="Disordered" evidence="9">
    <location>
        <begin position="581"/>
        <end position="600"/>
    </location>
</feature>
<keyword evidence="4" id="KW-0808">Transferase</keyword>
<feature type="compositionally biased region" description="Low complexity" evidence="9">
    <location>
        <begin position="453"/>
        <end position="468"/>
    </location>
</feature>